<evidence type="ECO:0000313" key="2">
    <source>
        <dbReference type="EMBL" id="KAK3584349.1"/>
    </source>
</evidence>
<dbReference type="Proteomes" id="UP001195483">
    <property type="component" value="Unassembled WGS sequence"/>
</dbReference>
<dbReference type="AlphaFoldDB" id="A0AAE0S372"/>
<proteinExistence type="predicted"/>
<reference evidence="2" key="1">
    <citation type="journal article" date="2021" name="Genome Biol. Evol.">
        <title>A High-Quality Reference Genome for a Parasitic Bivalve with Doubly Uniparental Inheritance (Bivalvia: Unionida).</title>
        <authorList>
            <person name="Smith C.H."/>
        </authorList>
    </citation>
    <scope>NUCLEOTIDE SEQUENCE</scope>
    <source>
        <strain evidence="2">CHS0354</strain>
    </source>
</reference>
<evidence type="ECO:0000313" key="3">
    <source>
        <dbReference type="Proteomes" id="UP001195483"/>
    </source>
</evidence>
<sequence>MENANLGASTYNLQPAENDLTPGQFMEDPRSCRQTIRFAGAKKHTDTETLMQNK</sequence>
<comment type="caution">
    <text evidence="2">The sequence shown here is derived from an EMBL/GenBank/DDBJ whole genome shotgun (WGS) entry which is preliminary data.</text>
</comment>
<reference evidence="2" key="2">
    <citation type="journal article" date="2021" name="Genome Biol. Evol.">
        <title>Developing a high-quality reference genome for a parasitic bivalve with doubly uniparental inheritance (Bivalvia: Unionida).</title>
        <authorList>
            <person name="Smith C.H."/>
        </authorList>
    </citation>
    <scope>NUCLEOTIDE SEQUENCE</scope>
    <source>
        <strain evidence="2">CHS0354</strain>
        <tissue evidence="2">Mantle</tissue>
    </source>
</reference>
<feature type="compositionally biased region" description="Polar residues" evidence="1">
    <location>
        <begin position="1"/>
        <end position="15"/>
    </location>
</feature>
<keyword evidence="3" id="KW-1185">Reference proteome</keyword>
<accession>A0AAE0S372</accession>
<dbReference type="EMBL" id="JAEAOA010000439">
    <property type="protein sequence ID" value="KAK3584349.1"/>
    <property type="molecule type" value="Genomic_DNA"/>
</dbReference>
<gene>
    <name evidence="2" type="ORF">CHS0354_006339</name>
</gene>
<protein>
    <submittedName>
        <fullName evidence="2">Uncharacterized protein</fullName>
    </submittedName>
</protein>
<reference evidence="2" key="3">
    <citation type="submission" date="2023-05" db="EMBL/GenBank/DDBJ databases">
        <authorList>
            <person name="Smith C.H."/>
        </authorList>
    </citation>
    <scope>NUCLEOTIDE SEQUENCE</scope>
    <source>
        <strain evidence="2">CHS0354</strain>
        <tissue evidence="2">Mantle</tissue>
    </source>
</reference>
<name>A0AAE0S372_9BIVA</name>
<evidence type="ECO:0000256" key="1">
    <source>
        <dbReference type="SAM" id="MobiDB-lite"/>
    </source>
</evidence>
<organism evidence="2 3">
    <name type="scientific">Potamilus streckersoni</name>
    <dbReference type="NCBI Taxonomy" id="2493646"/>
    <lineage>
        <taxon>Eukaryota</taxon>
        <taxon>Metazoa</taxon>
        <taxon>Spiralia</taxon>
        <taxon>Lophotrochozoa</taxon>
        <taxon>Mollusca</taxon>
        <taxon>Bivalvia</taxon>
        <taxon>Autobranchia</taxon>
        <taxon>Heteroconchia</taxon>
        <taxon>Palaeoheterodonta</taxon>
        <taxon>Unionida</taxon>
        <taxon>Unionoidea</taxon>
        <taxon>Unionidae</taxon>
        <taxon>Ambleminae</taxon>
        <taxon>Lampsilini</taxon>
        <taxon>Potamilus</taxon>
    </lineage>
</organism>
<feature type="region of interest" description="Disordered" evidence="1">
    <location>
        <begin position="1"/>
        <end position="27"/>
    </location>
</feature>